<comment type="caution">
    <text evidence="7">The sequence shown here is derived from an EMBL/GenBank/DDBJ whole genome shotgun (WGS) entry which is preliminary data.</text>
</comment>
<accession>A0A1T2X4F7</accession>
<dbReference type="InterPro" id="IPR050204">
    <property type="entry name" value="AraC_XylS_family_regulators"/>
</dbReference>
<dbReference type="InterPro" id="IPR009057">
    <property type="entry name" value="Homeodomain-like_sf"/>
</dbReference>
<proteinExistence type="predicted"/>
<keyword evidence="2" id="KW-0238">DNA-binding</keyword>
<dbReference type="STRING" id="1324314.BVG16_23550"/>
<dbReference type="SUPFAM" id="SSF46689">
    <property type="entry name" value="Homeodomain-like"/>
    <property type="match status" value="2"/>
</dbReference>
<evidence type="ECO:0000259" key="6">
    <source>
        <dbReference type="PROSITE" id="PS50983"/>
    </source>
</evidence>
<dbReference type="SUPFAM" id="SSF51215">
    <property type="entry name" value="Regulatory protein AraC"/>
    <property type="match status" value="1"/>
</dbReference>
<reference evidence="7 8" key="1">
    <citation type="submission" date="2017-01" db="EMBL/GenBank/DDBJ databases">
        <title>Genome analysis of Paenibacillus selenitrireducens ES3-24.</title>
        <authorList>
            <person name="Xu D."/>
            <person name="Yao R."/>
            <person name="Zheng S."/>
        </authorList>
    </citation>
    <scope>NUCLEOTIDE SEQUENCE [LARGE SCALE GENOMIC DNA]</scope>
    <source>
        <strain evidence="7 8">ES3-24</strain>
    </source>
</reference>
<dbReference type="InterPro" id="IPR018060">
    <property type="entry name" value="HTH_AraC"/>
</dbReference>
<dbReference type="InterPro" id="IPR018062">
    <property type="entry name" value="HTH_AraC-typ_CS"/>
</dbReference>
<dbReference type="PANTHER" id="PTHR46796:SF6">
    <property type="entry name" value="ARAC SUBFAMILY"/>
    <property type="match status" value="1"/>
</dbReference>
<keyword evidence="1" id="KW-0805">Transcription regulation</keyword>
<feature type="domain" description="Fe/B12 periplasmic-binding" evidence="6">
    <location>
        <begin position="287"/>
        <end position="546"/>
    </location>
</feature>
<organism evidence="7 8">
    <name type="scientific">Paenibacillus selenitireducens</name>
    <dbReference type="NCBI Taxonomy" id="1324314"/>
    <lineage>
        <taxon>Bacteria</taxon>
        <taxon>Bacillati</taxon>
        <taxon>Bacillota</taxon>
        <taxon>Bacilli</taxon>
        <taxon>Bacillales</taxon>
        <taxon>Paenibacillaceae</taxon>
        <taxon>Paenibacillus</taxon>
    </lineage>
</organism>
<dbReference type="InterPro" id="IPR002491">
    <property type="entry name" value="ABC_transptr_periplasmic_BD"/>
</dbReference>
<evidence type="ECO:0008006" key="9">
    <source>
        <dbReference type="Google" id="ProtNLM"/>
    </source>
</evidence>
<dbReference type="OrthoDB" id="2461801at2"/>
<dbReference type="Pfam" id="PF12833">
    <property type="entry name" value="HTH_18"/>
    <property type="match status" value="1"/>
</dbReference>
<dbReference type="PROSITE" id="PS01124">
    <property type="entry name" value="HTH_ARAC_FAMILY_2"/>
    <property type="match status" value="1"/>
</dbReference>
<dbReference type="SUPFAM" id="SSF53807">
    <property type="entry name" value="Helical backbone' metal receptor"/>
    <property type="match status" value="1"/>
</dbReference>
<dbReference type="EMBL" id="MSZX01000010">
    <property type="protein sequence ID" value="OPA74732.1"/>
    <property type="molecule type" value="Genomic_DNA"/>
</dbReference>
<evidence type="ECO:0000256" key="4">
    <source>
        <dbReference type="ARBA" id="ARBA00023163"/>
    </source>
</evidence>
<protein>
    <recommendedName>
        <fullName evidence="9">AraC family transcriptional regulator</fullName>
    </recommendedName>
</protein>
<evidence type="ECO:0000256" key="2">
    <source>
        <dbReference type="ARBA" id="ARBA00023125"/>
    </source>
</evidence>
<dbReference type="AlphaFoldDB" id="A0A1T2X4F7"/>
<keyword evidence="3" id="KW-0010">Activator</keyword>
<dbReference type="Proteomes" id="UP000190188">
    <property type="component" value="Unassembled WGS sequence"/>
</dbReference>
<dbReference type="Pfam" id="PF01497">
    <property type="entry name" value="Peripla_BP_2"/>
    <property type="match status" value="1"/>
</dbReference>
<evidence type="ECO:0000259" key="5">
    <source>
        <dbReference type="PROSITE" id="PS01124"/>
    </source>
</evidence>
<dbReference type="GO" id="GO:0043565">
    <property type="term" value="F:sequence-specific DNA binding"/>
    <property type="evidence" value="ECO:0007669"/>
    <property type="project" value="InterPro"/>
</dbReference>
<name>A0A1T2X4F7_9BACL</name>
<dbReference type="RefSeq" id="WP_078501648.1">
    <property type="nucleotide sequence ID" value="NZ_MSZX01000010.1"/>
</dbReference>
<dbReference type="PROSITE" id="PS50983">
    <property type="entry name" value="FE_B12_PBP"/>
    <property type="match status" value="1"/>
</dbReference>
<dbReference type="GO" id="GO:0003700">
    <property type="term" value="F:DNA-binding transcription factor activity"/>
    <property type="evidence" value="ECO:0007669"/>
    <property type="project" value="InterPro"/>
</dbReference>
<dbReference type="InterPro" id="IPR037923">
    <property type="entry name" value="HTH-like"/>
</dbReference>
<evidence type="ECO:0000313" key="7">
    <source>
        <dbReference type="EMBL" id="OPA74732.1"/>
    </source>
</evidence>
<evidence type="ECO:0000256" key="1">
    <source>
        <dbReference type="ARBA" id="ARBA00023015"/>
    </source>
</evidence>
<dbReference type="PROSITE" id="PS00041">
    <property type="entry name" value="HTH_ARAC_FAMILY_1"/>
    <property type="match status" value="1"/>
</dbReference>
<dbReference type="Gene3D" id="3.40.50.1980">
    <property type="entry name" value="Nitrogenase molybdenum iron protein domain"/>
    <property type="match status" value="2"/>
</dbReference>
<keyword evidence="8" id="KW-1185">Reference proteome</keyword>
<dbReference type="SMART" id="SM00342">
    <property type="entry name" value="HTH_ARAC"/>
    <property type="match status" value="1"/>
</dbReference>
<keyword evidence="4" id="KW-0804">Transcription</keyword>
<evidence type="ECO:0000256" key="3">
    <source>
        <dbReference type="ARBA" id="ARBA00023159"/>
    </source>
</evidence>
<gene>
    <name evidence="7" type="ORF">BVG16_23550</name>
</gene>
<dbReference type="Gene3D" id="1.10.10.60">
    <property type="entry name" value="Homeodomain-like"/>
    <property type="match status" value="1"/>
</dbReference>
<feature type="domain" description="HTH araC/xylS-type" evidence="5">
    <location>
        <begin position="184"/>
        <end position="283"/>
    </location>
</feature>
<evidence type="ECO:0000313" key="8">
    <source>
        <dbReference type="Proteomes" id="UP000190188"/>
    </source>
</evidence>
<dbReference type="PANTHER" id="PTHR46796">
    <property type="entry name" value="HTH-TYPE TRANSCRIPTIONAL ACTIVATOR RHAS-RELATED"/>
    <property type="match status" value="1"/>
</dbReference>
<sequence>MVDIEKNFKHNEYATLEGMCFKLREIEHIRNKANDWELRLQFIESHMILVAASGQGWLTIDGRFTELRQGSVYVCTPGQLVEAGMHNFDERGFYHMRFDVLDDEGSSDHLMQTIKRNSPFPAKGEVIVKSPISVNALCDSMCQCLQDEDRLQRFRGQILFQELLLTILQDTQLVKEDDSETGLEYAKGYIEQHYQHELTIDHLAKVAGISTRHFMRLFKKRYGYSAIEYLAVFRIEKAQQLMRSGGENRLRDIARHVGYQDDIYFRRKFKQVSGVPPATFMKNSRKKIVAYDFPNIGQLIALQMNPCAAPADHPWTDYYKRKYQMDSMLPLSSNQWIKREEIRLAEPDFIIGIDMLVPPEEQDMLRKIAPAFFVPWVKNDWRMHFRLIGQFLDKTAAAETWLEKYDRKALFVREQVQHVFKDDSLLILRISGDRYNVVGKRSLGTVFYDDLHVVPVQGVDLLGPDQPITLDQLADFDPDRLLLIVDEDMLSQRSWRTLMNAKLWSDLKSVSNSRVDFLPSYPWVEYTAFTHELMLDEVLKIWRDRA</sequence>